<name>A0ABR1PWT5_9PEZI</name>
<accession>A0ABR1PWT5</accession>
<evidence type="ECO:0000313" key="2">
    <source>
        <dbReference type="Proteomes" id="UP001391051"/>
    </source>
</evidence>
<evidence type="ECO:0000313" key="1">
    <source>
        <dbReference type="EMBL" id="KAK7941469.1"/>
    </source>
</evidence>
<sequence>MAYLVPAYAICILGSLRTSVHPRIVWVTPHEDIWARYVYFEETPYLADFSNAPGPEYPVKIHGGDPDVSFLLILEDHLGVRGLVSYTMDPAHLQLLVANPMQGQFRVRVYKDG</sequence>
<dbReference type="RefSeq" id="XP_066694221.1">
    <property type="nucleotide sequence ID" value="XM_066850078.1"/>
</dbReference>
<reference evidence="1 2" key="1">
    <citation type="submission" date="2023-01" db="EMBL/GenBank/DDBJ databases">
        <title>Analysis of 21 Apiospora genomes using comparative genomics revels a genus with tremendous synthesis potential of carbohydrate active enzymes and secondary metabolites.</title>
        <authorList>
            <person name="Sorensen T."/>
        </authorList>
    </citation>
    <scope>NUCLEOTIDE SEQUENCE [LARGE SCALE GENOMIC DNA]</scope>
    <source>
        <strain evidence="1 2">CBS 24483</strain>
    </source>
</reference>
<protein>
    <submittedName>
        <fullName evidence="1">Uncharacterized protein</fullName>
    </submittedName>
</protein>
<keyword evidence="2" id="KW-1185">Reference proteome</keyword>
<comment type="caution">
    <text evidence="1">The sequence shown here is derived from an EMBL/GenBank/DDBJ whole genome shotgun (WGS) entry which is preliminary data.</text>
</comment>
<organism evidence="1 2">
    <name type="scientific">Apiospora aurea</name>
    <dbReference type="NCBI Taxonomy" id="335848"/>
    <lineage>
        <taxon>Eukaryota</taxon>
        <taxon>Fungi</taxon>
        <taxon>Dikarya</taxon>
        <taxon>Ascomycota</taxon>
        <taxon>Pezizomycotina</taxon>
        <taxon>Sordariomycetes</taxon>
        <taxon>Xylariomycetidae</taxon>
        <taxon>Amphisphaeriales</taxon>
        <taxon>Apiosporaceae</taxon>
        <taxon>Apiospora</taxon>
    </lineage>
</organism>
<dbReference type="EMBL" id="JAQQWE010000009">
    <property type="protein sequence ID" value="KAK7941469.1"/>
    <property type="molecule type" value="Genomic_DNA"/>
</dbReference>
<proteinExistence type="predicted"/>
<dbReference type="GeneID" id="92083140"/>
<gene>
    <name evidence="1" type="ORF">PG986_013856</name>
</gene>
<dbReference type="Proteomes" id="UP001391051">
    <property type="component" value="Unassembled WGS sequence"/>
</dbReference>